<evidence type="ECO:0000313" key="1">
    <source>
        <dbReference type="EMBL" id="KQC28971.1"/>
    </source>
</evidence>
<comment type="caution">
    <text evidence="1">The sequence shown here is derived from an EMBL/GenBank/DDBJ whole genome shotgun (WGS) entry which is preliminary data.</text>
</comment>
<organism evidence="1 2">
    <name type="scientific">Flagellimonas eckloniae</name>
    <dbReference type="NCBI Taxonomy" id="346185"/>
    <lineage>
        <taxon>Bacteria</taxon>
        <taxon>Pseudomonadati</taxon>
        <taxon>Bacteroidota</taxon>
        <taxon>Flavobacteriia</taxon>
        <taxon>Flavobacteriales</taxon>
        <taxon>Flavobacteriaceae</taxon>
        <taxon>Flagellimonas</taxon>
    </lineage>
</organism>
<proteinExistence type="predicted"/>
<evidence type="ECO:0000313" key="2">
    <source>
        <dbReference type="Proteomes" id="UP000050827"/>
    </source>
</evidence>
<gene>
    <name evidence="1" type="ORF">AAY42_02985</name>
</gene>
<name>A0A0N8WFK7_9FLAO</name>
<accession>A0A0N8WFK7</accession>
<sequence length="254" mass="30171">MDCSKKTFINSYFQLFSFLVGFLLNFVLCHGQISEKERDYYLLFDDFIGVDNTNLYQGVLYVKEYRTINENTQFFRSDDFLSGSIDYNGQMYFDLDLKYDVYNDELLLKIIQKAGGGTIKLFKENIESFEIEGRVFEQIYAESLPTGFYEVLVKNAFFTLYAKRVKKKFERKDTFIFDEFLDGRSEYVLCYTNKYVLLKSKKSITGLFPEFKNDINEYYRKVNWRTKTDTDGFHIGLMKRIEIQLSNTKKPLVK</sequence>
<dbReference type="STRING" id="346185.AAY42_02985"/>
<reference evidence="1 2" key="1">
    <citation type="submission" date="2015-04" db="EMBL/GenBank/DDBJ databases">
        <title>Complete genome of flavobacterium.</title>
        <authorList>
            <person name="Kwon Y.M."/>
            <person name="Kim S.-J."/>
        </authorList>
    </citation>
    <scope>NUCLEOTIDE SEQUENCE [LARGE SCALE GENOMIC DNA]</scope>
    <source>
        <strain evidence="1 2">DK169</strain>
    </source>
</reference>
<dbReference type="RefSeq" id="WP_055392519.1">
    <property type="nucleotide sequence ID" value="NZ_LCTZ01000002.1"/>
</dbReference>
<dbReference type="AlphaFoldDB" id="A0A0N8WFK7"/>
<dbReference type="EMBL" id="LCTZ01000002">
    <property type="protein sequence ID" value="KQC28971.1"/>
    <property type="molecule type" value="Genomic_DNA"/>
</dbReference>
<dbReference type="OrthoDB" id="1187639at2"/>
<protein>
    <submittedName>
        <fullName evidence="1">Uncharacterized protein</fullName>
    </submittedName>
</protein>
<dbReference type="Proteomes" id="UP000050827">
    <property type="component" value="Unassembled WGS sequence"/>
</dbReference>
<keyword evidence="2" id="KW-1185">Reference proteome</keyword>